<name>A0AAV7M5Q0_PLEWA</name>
<dbReference type="EMBL" id="JANPWB010000014">
    <property type="protein sequence ID" value="KAJ1096433.1"/>
    <property type="molecule type" value="Genomic_DNA"/>
</dbReference>
<evidence type="ECO:0000313" key="3">
    <source>
        <dbReference type="Proteomes" id="UP001066276"/>
    </source>
</evidence>
<keyword evidence="3" id="KW-1185">Reference proteome</keyword>
<accession>A0AAV7M5Q0</accession>
<gene>
    <name evidence="2" type="ORF">NDU88_001575</name>
</gene>
<sequence length="259" mass="27641">MSCHGVPCSESRSHQEPGCVRKELPGDVLTVGAMDSGGPGTTCQTPSRHRSGADPCLENASQGTARHRGGPARNPARRRGLDTLGADCNMGRAGQGTARHRDSPALHYDRNLLKGTNGSVGWTWNARQGAVGHVESAAHGTDWHIAGSANHMECAGEVSARHTGITDRSTARLSGVTIRHMEGFAKGTTMHREKSPAAGTLEMVISGNAAQEDKNAAGNGWSMKANNLSFCWAWWAFLLLQLHVWNTLAQGESKLFRVS</sequence>
<feature type="region of interest" description="Disordered" evidence="1">
    <location>
        <begin position="34"/>
        <end position="88"/>
    </location>
</feature>
<feature type="region of interest" description="Disordered" evidence="1">
    <location>
        <begin position="1"/>
        <end position="20"/>
    </location>
</feature>
<feature type="compositionally biased region" description="Basic and acidic residues" evidence="1">
    <location>
        <begin position="11"/>
        <end position="20"/>
    </location>
</feature>
<reference evidence="2" key="1">
    <citation type="journal article" date="2022" name="bioRxiv">
        <title>Sequencing and chromosome-scale assembly of the giantPleurodeles waltlgenome.</title>
        <authorList>
            <person name="Brown T."/>
            <person name="Elewa A."/>
            <person name="Iarovenko S."/>
            <person name="Subramanian E."/>
            <person name="Araus A.J."/>
            <person name="Petzold A."/>
            <person name="Susuki M."/>
            <person name="Suzuki K.-i.T."/>
            <person name="Hayashi T."/>
            <person name="Toyoda A."/>
            <person name="Oliveira C."/>
            <person name="Osipova E."/>
            <person name="Leigh N.D."/>
            <person name="Simon A."/>
            <person name="Yun M.H."/>
        </authorList>
    </citation>
    <scope>NUCLEOTIDE SEQUENCE</scope>
    <source>
        <strain evidence="2">20211129_DDA</strain>
        <tissue evidence="2">Liver</tissue>
    </source>
</reference>
<dbReference type="Proteomes" id="UP001066276">
    <property type="component" value="Chromosome 10"/>
</dbReference>
<organism evidence="2 3">
    <name type="scientific">Pleurodeles waltl</name>
    <name type="common">Iberian ribbed newt</name>
    <dbReference type="NCBI Taxonomy" id="8319"/>
    <lineage>
        <taxon>Eukaryota</taxon>
        <taxon>Metazoa</taxon>
        <taxon>Chordata</taxon>
        <taxon>Craniata</taxon>
        <taxon>Vertebrata</taxon>
        <taxon>Euteleostomi</taxon>
        <taxon>Amphibia</taxon>
        <taxon>Batrachia</taxon>
        <taxon>Caudata</taxon>
        <taxon>Salamandroidea</taxon>
        <taxon>Salamandridae</taxon>
        <taxon>Pleurodelinae</taxon>
        <taxon>Pleurodeles</taxon>
    </lineage>
</organism>
<dbReference type="AlphaFoldDB" id="A0AAV7M5Q0"/>
<protein>
    <submittedName>
        <fullName evidence="2">Uncharacterized protein</fullName>
    </submittedName>
</protein>
<comment type="caution">
    <text evidence="2">The sequence shown here is derived from an EMBL/GenBank/DDBJ whole genome shotgun (WGS) entry which is preliminary data.</text>
</comment>
<feature type="compositionally biased region" description="Basic residues" evidence="1">
    <location>
        <begin position="65"/>
        <end position="78"/>
    </location>
</feature>
<evidence type="ECO:0000313" key="2">
    <source>
        <dbReference type="EMBL" id="KAJ1096433.1"/>
    </source>
</evidence>
<proteinExistence type="predicted"/>
<evidence type="ECO:0000256" key="1">
    <source>
        <dbReference type="SAM" id="MobiDB-lite"/>
    </source>
</evidence>